<evidence type="ECO:0000256" key="10">
    <source>
        <dbReference type="SAM" id="MobiDB-lite"/>
    </source>
</evidence>
<evidence type="ECO:0000313" key="13">
    <source>
        <dbReference type="Proteomes" id="UP001168821"/>
    </source>
</evidence>
<name>A0AA38HM47_9CUCU</name>
<comment type="caution">
    <text evidence="12">The sequence shown here is derived from an EMBL/GenBank/DDBJ whole genome shotgun (WGS) entry which is preliminary data.</text>
</comment>
<evidence type="ECO:0000256" key="5">
    <source>
        <dbReference type="ARBA" id="ARBA00022553"/>
    </source>
</evidence>
<dbReference type="GO" id="GO:0005737">
    <property type="term" value="C:cytoplasm"/>
    <property type="evidence" value="ECO:0007669"/>
    <property type="project" value="UniProtKB-SubCell"/>
</dbReference>
<dbReference type="GO" id="GO:0006355">
    <property type="term" value="P:regulation of DNA-templated transcription"/>
    <property type="evidence" value="ECO:0007669"/>
    <property type="project" value="InterPro"/>
</dbReference>
<dbReference type="PANTHER" id="PTHR31169:SF8">
    <property type="entry name" value="ZINC-FINGER DOMAIN OF MONOAMINE-OXIDASE A REPRESSOR R1 PROTEIN"/>
    <property type="match status" value="1"/>
</dbReference>
<dbReference type="Proteomes" id="UP001168821">
    <property type="component" value="Unassembled WGS sequence"/>
</dbReference>
<reference evidence="12" key="1">
    <citation type="journal article" date="2023" name="G3 (Bethesda)">
        <title>Whole genome assemblies of Zophobas morio and Tenebrio molitor.</title>
        <authorList>
            <person name="Kaur S."/>
            <person name="Stinson S.A."/>
            <person name="diCenzo G.C."/>
        </authorList>
    </citation>
    <scope>NUCLEOTIDE SEQUENCE</scope>
    <source>
        <strain evidence="12">QUZm001</strain>
    </source>
</reference>
<dbReference type="PANTHER" id="PTHR31169">
    <property type="entry name" value="OS05G0300700 PROTEIN"/>
    <property type="match status" value="1"/>
</dbReference>
<feature type="domain" description="Zinc-finger" evidence="11">
    <location>
        <begin position="154"/>
        <end position="249"/>
    </location>
</feature>
<evidence type="ECO:0000256" key="6">
    <source>
        <dbReference type="ARBA" id="ARBA00022843"/>
    </source>
</evidence>
<keyword evidence="7" id="KW-0805">Transcription regulation</keyword>
<keyword evidence="5" id="KW-0597">Phosphoprotein</keyword>
<evidence type="ECO:0000259" key="11">
    <source>
        <dbReference type="Pfam" id="PF10497"/>
    </source>
</evidence>
<evidence type="ECO:0000256" key="2">
    <source>
        <dbReference type="ARBA" id="ARBA00004496"/>
    </source>
</evidence>
<keyword evidence="8" id="KW-0804">Transcription</keyword>
<dbReference type="Pfam" id="PF10497">
    <property type="entry name" value="zf-4CXXC_R1"/>
    <property type="match status" value="1"/>
</dbReference>
<keyword evidence="6" id="KW-0832">Ubl conjugation</keyword>
<evidence type="ECO:0000256" key="9">
    <source>
        <dbReference type="ARBA" id="ARBA00023242"/>
    </source>
</evidence>
<evidence type="ECO:0000256" key="1">
    <source>
        <dbReference type="ARBA" id="ARBA00004123"/>
    </source>
</evidence>
<evidence type="ECO:0000313" key="12">
    <source>
        <dbReference type="EMBL" id="KAJ3639688.1"/>
    </source>
</evidence>
<keyword evidence="13" id="KW-1185">Reference proteome</keyword>
<evidence type="ECO:0000256" key="4">
    <source>
        <dbReference type="ARBA" id="ARBA00022499"/>
    </source>
</evidence>
<evidence type="ECO:0000256" key="8">
    <source>
        <dbReference type="ARBA" id="ARBA00023163"/>
    </source>
</evidence>
<protein>
    <recommendedName>
        <fullName evidence="11">Zinc-finger domain-containing protein</fullName>
    </recommendedName>
</protein>
<sequence>MSEEADDIEALRLKNKQERDAFLANFMNDPLFVDMVKEFKSTTQDKNKNNNKVVPKRKRGDSVFRFTGSVPSERRSSARLQNRKPDYTHLDLPNDKILSHDSDDVDDLEEVVYRVKKRRFVSRLSTPAVVIPVEEVTEEMIEKIQTSGNKVYGANGTSCHQCRQKTVDTKTICRSGVCVGVRGQFCGICVINRYGEDPIKALKDPNWQCYVCRGCCNCSFCRLKEGKRPTGILAPLAKANGYKSVMEFLHSLRGYGDYCEPKEDPENLLGFEGNEAVMGGQQRIKIQCDYDAEAFKKFVTL</sequence>
<dbReference type="GO" id="GO:0005634">
    <property type="term" value="C:nucleus"/>
    <property type="evidence" value="ECO:0007669"/>
    <property type="project" value="UniProtKB-SubCell"/>
</dbReference>
<comment type="subcellular location">
    <subcellularLocation>
        <location evidence="2">Cytoplasm</location>
    </subcellularLocation>
    <subcellularLocation>
        <location evidence="1">Nucleus</location>
    </subcellularLocation>
</comment>
<evidence type="ECO:0000256" key="7">
    <source>
        <dbReference type="ARBA" id="ARBA00023015"/>
    </source>
</evidence>
<accession>A0AA38HM47</accession>
<keyword evidence="4" id="KW-1017">Isopeptide bond</keyword>
<feature type="region of interest" description="Disordered" evidence="10">
    <location>
        <begin position="64"/>
        <end position="86"/>
    </location>
</feature>
<dbReference type="InterPro" id="IPR018866">
    <property type="entry name" value="Znf-4CXXC_R1"/>
</dbReference>
<dbReference type="AlphaFoldDB" id="A0AA38HM47"/>
<organism evidence="12 13">
    <name type="scientific">Zophobas morio</name>
    <dbReference type="NCBI Taxonomy" id="2755281"/>
    <lineage>
        <taxon>Eukaryota</taxon>
        <taxon>Metazoa</taxon>
        <taxon>Ecdysozoa</taxon>
        <taxon>Arthropoda</taxon>
        <taxon>Hexapoda</taxon>
        <taxon>Insecta</taxon>
        <taxon>Pterygota</taxon>
        <taxon>Neoptera</taxon>
        <taxon>Endopterygota</taxon>
        <taxon>Coleoptera</taxon>
        <taxon>Polyphaga</taxon>
        <taxon>Cucujiformia</taxon>
        <taxon>Tenebrionidae</taxon>
        <taxon>Zophobas</taxon>
    </lineage>
</organism>
<evidence type="ECO:0000256" key="3">
    <source>
        <dbReference type="ARBA" id="ARBA00022490"/>
    </source>
</evidence>
<keyword evidence="3" id="KW-0963">Cytoplasm</keyword>
<gene>
    <name evidence="12" type="ORF">Zmor_003032</name>
</gene>
<dbReference type="EMBL" id="JALNTZ010000010">
    <property type="protein sequence ID" value="KAJ3639688.1"/>
    <property type="molecule type" value="Genomic_DNA"/>
</dbReference>
<dbReference type="InterPro" id="IPR040221">
    <property type="entry name" value="CDCA7/CDA7L"/>
</dbReference>
<proteinExistence type="predicted"/>
<keyword evidence="9" id="KW-0539">Nucleus</keyword>